<evidence type="ECO:0000313" key="2">
    <source>
        <dbReference type="Proteomes" id="UP000232798"/>
    </source>
</evidence>
<dbReference type="Proteomes" id="UP000232798">
    <property type="component" value="Segment"/>
</dbReference>
<organism evidence="1 2">
    <name type="scientific">Pseudomonas phage PaP4</name>
    <dbReference type="NCBI Taxonomy" id="1273709"/>
    <lineage>
        <taxon>Viruses</taxon>
        <taxon>Duplodnaviria</taxon>
        <taxon>Heunggongvirae</taxon>
        <taxon>Uroviricota</taxon>
        <taxon>Caudoviricetes</taxon>
        <taxon>Bruynoghevirus</taxon>
        <taxon>Bruynoghevirus PaP4</taxon>
    </lineage>
</organism>
<reference evidence="1 2" key="1">
    <citation type="submission" date="2012-12" db="EMBL/GenBank/DDBJ databases">
        <title>Pseudomonas aeruginosa phage PaP4.</title>
        <authorList>
            <person name="Zhang L."/>
            <person name="Le S."/>
            <person name="Tan Y."/>
            <person name="Li M."/>
            <person name="Wang J."/>
            <person name="Lu S."/>
            <person name="Yao X."/>
            <person name="Huang G."/>
            <person name="Zhao X."/>
            <person name="Hu F."/>
        </authorList>
    </citation>
    <scope>NUCLEOTIDE SEQUENCE [LARGE SCALE GENOMIC DNA]</scope>
</reference>
<gene>
    <name evidence="1" type="ORF">PaP4_005</name>
</gene>
<name>L7TLB7_9CAUD</name>
<sequence>MQAGASWEINKGNYPVKRNDYRKVSRNMQAIEAIDRKIAKVTRELTNSSGNHLGKTLELNKLRAKRASLVKNRAR</sequence>
<proteinExistence type="predicted"/>
<protein>
    <submittedName>
        <fullName evidence="1">Uncharacterized protein</fullName>
    </submittedName>
</protein>
<accession>L7TLB7</accession>
<dbReference type="OrthoDB" id="25033at10239"/>
<evidence type="ECO:0000313" key="1">
    <source>
        <dbReference type="EMBL" id="AGC35236.1"/>
    </source>
</evidence>
<keyword evidence="2" id="KW-1185">Reference proteome</keyword>
<dbReference type="EMBL" id="KC294142">
    <property type="protein sequence ID" value="AGC35236.1"/>
    <property type="molecule type" value="Genomic_DNA"/>
</dbReference>